<dbReference type="GO" id="GO:0005666">
    <property type="term" value="C:RNA polymerase III complex"/>
    <property type="evidence" value="ECO:0007669"/>
    <property type="project" value="TreeGrafter"/>
</dbReference>
<sequence>MSDDDPVVSEHDIFISTQLSSYLHVIQYPGNIPELERETTATTGRFKKNHKQLELEFPLDTGHPTYSSERGAELATASQMGRITLQDSYESTANTRGLASLKLSGTKIPLSSNSKYFVAVSTNNSIHMTPVETFIAMKPALTYLDESDSKTKSTAKKLETDNSAVQDKLKVVQVQFKKRETEEQIAARLSSYAYLQRQVDEEPWTGLTHFLPRTAECSTVSARLVTSSTLPIDFKPGQ</sequence>
<reference evidence="1 2" key="1">
    <citation type="submission" date="2016-10" db="EMBL/GenBank/DDBJ databases">
        <title>The genome of Paramicrosporidium saccamoebae is the missing link in understanding Cryptomycota and Microsporidia evolution.</title>
        <authorList>
            <person name="Quandt C.A."/>
            <person name="Beaudet D."/>
            <person name="Corsaro D."/>
            <person name="Michel R."/>
            <person name="Corradi N."/>
            <person name="James T."/>
        </authorList>
    </citation>
    <scope>NUCLEOTIDE SEQUENCE [LARGE SCALE GENOMIC DNA]</scope>
    <source>
        <strain evidence="1 2">KSL3</strain>
    </source>
</reference>
<evidence type="ECO:0000313" key="1">
    <source>
        <dbReference type="EMBL" id="PJF18496.1"/>
    </source>
</evidence>
<dbReference type="STRING" id="1246581.A0A2H9TL84"/>
<dbReference type="GO" id="GO:0042797">
    <property type="term" value="P:tRNA transcription by RNA polymerase III"/>
    <property type="evidence" value="ECO:0007669"/>
    <property type="project" value="TreeGrafter"/>
</dbReference>
<dbReference type="EMBL" id="MTSL01000117">
    <property type="protein sequence ID" value="PJF18496.1"/>
    <property type="molecule type" value="Genomic_DNA"/>
</dbReference>
<keyword evidence="2" id="KW-1185">Reference proteome</keyword>
<protein>
    <submittedName>
        <fullName evidence="1">Uncharacterized protein</fullName>
    </submittedName>
</protein>
<dbReference type="AlphaFoldDB" id="A0A2H9TL84"/>
<dbReference type="PANTHER" id="PTHR12069:SF0">
    <property type="entry name" value="DNA-DIRECTED RNA POLYMERASE III SUBUNIT RPC5"/>
    <property type="match status" value="1"/>
</dbReference>
<dbReference type="Proteomes" id="UP000240830">
    <property type="component" value="Unassembled WGS sequence"/>
</dbReference>
<dbReference type="InterPro" id="IPR006886">
    <property type="entry name" value="RNA_pol_III_Rpc5"/>
</dbReference>
<accession>A0A2H9TL84</accession>
<dbReference type="OrthoDB" id="340681at2759"/>
<evidence type="ECO:0000313" key="2">
    <source>
        <dbReference type="Proteomes" id="UP000240830"/>
    </source>
</evidence>
<dbReference type="PANTHER" id="PTHR12069">
    <property type="entry name" value="DNA-DIRECTED RNA POLYMERASES III 80 KDA POLYPEPTIDE RNA POLYMERASE III SUBUNIT 5"/>
    <property type="match status" value="1"/>
</dbReference>
<name>A0A2H9TL84_9FUNG</name>
<comment type="caution">
    <text evidence="1">The sequence shown here is derived from an EMBL/GenBank/DDBJ whole genome shotgun (WGS) entry which is preliminary data.</text>
</comment>
<proteinExistence type="predicted"/>
<dbReference type="Pfam" id="PF04801">
    <property type="entry name" value="RPC5"/>
    <property type="match status" value="1"/>
</dbReference>
<gene>
    <name evidence="1" type="ORF">PSACC_01660</name>
</gene>
<organism evidence="1 2">
    <name type="scientific">Paramicrosporidium saccamoebae</name>
    <dbReference type="NCBI Taxonomy" id="1246581"/>
    <lineage>
        <taxon>Eukaryota</taxon>
        <taxon>Fungi</taxon>
        <taxon>Fungi incertae sedis</taxon>
        <taxon>Cryptomycota</taxon>
        <taxon>Cryptomycota incertae sedis</taxon>
        <taxon>Paramicrosporidium</taxon>
    </lineage>
</organism>